<evidence type="ECO:0000256" key="3">
    <source>
        <dbReference type="SAM" id="MobiDB-lite"/>
    </source>
</evidence>
<organism evidence="5 6">
    <name type="scientific">Saccoglossus kowalevskii</name>
    <name type="common">Acorn worm</name>
    <dbReference type="NCBI Taxonomy" id="10224"/>
    <lineage>
        <taxon>Eukaryota</taxon>
        <taxon>Metazoa</taxon>
        <taxon>Hemichordata</taxon>
        <taxon>Enteropneusta</taxon>
        <taxon>Harrimaniidae</taxon>
        <taxon>Saccoglossus</taxon>
    </lineage>
</organism>
<feature type="compositionally biased region" description="Polar residues" evidence="3">
    <location>
        <begin position="423"/>
        <end position="442"/>
    </location>
</feature>
<dbReference type="PANTHER" id="PTHR15454:SF35">
    <property type="entry name" value="NISCHARIN"/>
    <property type="match status" value="1"/>
</dbReference>
<keyword evidence="1" id="KW-0433">Leucine-rich repeat</keyword>
<dbReference type="InterPro" id="IPR036871">
    <property type="entry name" value="PX_dom_sf"/>
</dbReference>
<dbReference type="InterPro" id="IPR032675">
    <property type="entry name" value="LRR_dom_sf"/>
</dbReference>
<feature type="compositionally biased region" description="Basic and acidic residues" evidence="3">
    <location>
        <begin position="484"/>
        <end position="493"/>
    </location>
</feature>
<dbReference type="PANTHER" id="PTHR15454">
    <property type="entry name" value="NISCHARIN RELATED"/>
    <property type="match status" value="1"/>
</dbReference>
<dbReference type="Gene3D" id="3.80.10.10">
    <property type="entry name" value="Ribonuclease Inhibitor"/>
    <property type="match status" value="1"/>
</dbReference>
<gene>
    <name evidence="6" type="primary">LOC102805812</name>
</gene>
<dbReference type="SMART" id="SM00312">
    <property type="entry name" value="PX"/>
    <property type="match status" value="1"/>
</dbReference>
<feature type="domain" description="PX" evidence="4">
    <location>
        <begin position="9"/>
        <end position="119"/>
    </location>
</feature>
<dbReference type="Gene3D" id="3.30.1520.10">
    <property type="entry name" value="Phox-like domain"/>
    <property type="match status" value="1"/>
</dbReference>
<dbReference type="RefSeq" id="XP_006821310.1">
    <property type="nucleotide sequence ID" value="XM_006821247.1"/>
</dbReference>
<dbReference type="InterPro" id="IPR057714">
    <property type="entry name" value="PH_NISCH_C"/>
</dbReference>
<dbReference type="PROSITE" id="PS51450">
    <property type="entry name" value="LRR"/>
    <property type="match status" value="3"/>
</dbReference>
<dbReference type="SUPFAM" id="SSF64268">
    <property type="entry name" value="PX domain"/>
    <property type="match status" value="1"/>
</dbReference>
<name>A0ABM0MMR9_SACKO</name>
<evidence type="ECO:0000256" key="1">
    <source>
        <dbReference type="ARBA" id="ARBA00022614"/>
    </source>
</evidence>
<keyword evidence="5" id="KW-1185">Reference proteome</keyword>
<sequence>MASFIDDVDDIRRNRKVTITGTDHIENYTIYNIEVSVCDCQWSTRHRYSEFADLHEKLVIQHKVEKGLLPPKKLLGNLSRSFIEKRQKDLEQYLHSLLQRFIYLPKSLSYFLGFNKYEIHGVVEALAEELFEKGDMILSAGEVYHMTPIQLYAITERLKLALPTCESGDRRRDLGHVMDFIARLKYLKITGFDGALGTSSRTVNELPFDMSIFKALIQVQKLMPRVEYLDLSYNQIVSVDHLQNLSCLTHVDLSHNELECVDAFNTKFGNIKSLNLAGNRIESISGLAKLYSLVHLDVSHNKIEEVIEIKHLKGLPCLEKIFFLSNPVTIVTDYRTKVLEVFNDRASEITLDGQITSQKELDTVAVLQAIHKAREAKGKQGKNSPKKKHTTHVHAAEIAEANDDSDSSSQYQQYSFQGSASSTPPSTGQVTEGTSPIDSEFRSQIETIRNIGGEGWLRMLNEIQSPEKPSSSTTSQNQQGTPHVAEKMGRAEGGHGTMNAHQSLKQAVMEEIADGKNADSRSMNSFDQTDKDGCGQGIPLPASQQQFLCILESISKHSQADEFPIEDLLLTRIPIPPGEYCNSLDNSGEMEGEDSRQPPEGESDTSEAEATPSEDRARAALGDVSVKMGVVEKFREHLEKRLQTLMPGALFEVMNSARERITPQSSLRVTFKAGSTEEIAVTSEAAICLPAPLPVPVIDPVRIYSEEALNELSNYNAKANLRVPDAMKSLASLRGLALVKYYHENIAQISSDLEELKFIMWCGVIPHSTPTNEVVTCVMLSSRALYFVSDEEVELWRNQPTSVTDSWKCHRRMHSDSILEHMQRAAKGRSKSSGGRHEGTSHSSGVIMDVSPDSSQGQVRCFHVLQLNNLKQVFIGMFDQSLRLTGPDTANTLACITRDYHLTHGFLDALMAALCFVNIATPSPEMERSASDFEVYSASAKARSCSENLEFVHPSKVRFVYPNEEVVSDLTFTIIDSIKEYDPVNDVTILMYSLLFQVSPCEEECDESSKLPSTSITSRLLEPRTLIVTNSHVMICLQDHVSYPLPDFAKILPENAQYKVLEAKRLTDLRRVVISDFGARDIALVFEKTEVVVDVTRDYYSARDSPITDEAGQQEIQWTFILQTVEERERLTKLLSKQWTNITSKELSVQINT</sequence>
<proteinExistence type="predicted"/>
<evidence type="ECO:0000259" key="4">
    <source>
        <dbReference type="PROSITE" id="PS50195"/>
    </source>
</evidence>
<feature type="region of interest" description="Disordered" evidence="3">
    <location>
        <begin position="516"/>
        <end position="537"/>
    </location>
</feature>
<feature type="compositionally biased region" description="Low complexity" evidence="3">
    <location>
        <begin position="407"/>
        <end position="422"/>
    </location>
</feature>
<dbReference type="PROSITE" id="PS50195">
    <property type="entry name" value="PX"/>
    <property type="match status" value="1"/>
</dbReference>
<feature type="region of interest" description="Disordered" evidence="3">
    <location>
        <begin position="399"/>
        <end position="442"/>
    </location>
</feature>
<feature type="region of interest" description="Disordered" evidence="3">
    <location>
        <begin position="580"/>
        <end position="621"/>
    </location>
</feature>
<dbReference type="SMART" id="SM00365">
    <property type="entry name" value="LRR_SD22"/>
    <property type="match status" value="4"/>
</dbReference>
<dbReference type="InterPro" id="IPR001611">
    <property type="entry name" value="Leu-rich_rpt"/>
</dbReference>
<dbReference type="SUPFAM" id="SSF52058">
    <property type="entry name" value="L domain-like"/>
    <property type="match status" value="1"/>
</dbReference>
<keyword evidence="2" id="KW-0677">Repeat</keyword>
<dbReference type="Proteomes" id="UP000694865">
    <property type="component" value="Unplaced"/>
</dbReference>
<reference evidence="6" key="1">
    <citation type="submission" date="2025-08" db="UniProtKB">
        <authorList>
            <consortium name="RefSeq"/>
        </authorList>
    </citation>
    <scope>IDENTIFICATION</scope>
    <source>
        <tissue evidence="6">Testes</tissue>
    </source>
</reference>
<evidence type="ECO:0000256" key="2">
    <source>
        <dbReference type="ARBA" id="ARBA00022737"/>
    </source>
</evidence>
<dbReference type="GeneID" id="102805812"/>
<accession>A0ABM0MMR9</accession>
<dbReference type="Pfam" id="PF25625">
    <property type="entry name" value="PH_NISCH_C"/>
    <property type="match status" value="1"/>
</dbReference>
<evidence type="ECO:0000313" key="5">
    <source>
        <dbReference type="Proteomes" id="UP000694865"/>
    </source>
</evidence>
<evidence type="ECO:0000313" key="6">
    <source>
        <dbReference type="RefSeq" id="XP_006821310.1"/>
    </source>
</evidence>
<feature type="region of interest" description="Disordered" evidence="3">
    <location>
        <begin position="823"/>
        <end position="849"/>
    </location>
</feature>
<protein>
    <submittedName>
        <fullName evidence="6">Nischarin-like</fullName>
    </submittedName>
</protein>
<feature type="compositionally biased region" description="Low complexity" evidence="3">
    <location>
        <begin position="470"/>
        <end position="481"/>
    </location>
</feature>
<feature type="region of interest" description="Disordered" evidence="3">
    <location>
        <begin position="465"/>
        <end position="497"/>
    </location>
</feature>
<dbReference type="Pfam" id="PF14580">
    <property type="entry name" value="LRR_9"/>
    <property type="match status" value="1"/>
</dbReference>
<dbReference type="InterPro" id="IPR001683">
    <property type="entry name" value="PX_dom"/>
</dbReference>
<dbReference type="Pfam" id="PF00787">
    <property type="entry name" value="PX"/>
    <property type="match status" value="1"/>
</dbReference>